<dbReference type="GO" id="GO:0016757">
    <property type="term" value="F:glycosyltransferase activity"/>
    <property type="evidence" value="ECO:0007669"/>
    <property type="project" value="UniProtKB-ARBA"/>
</dbReference>
<dbReference type="Gene3D" id="3.40.50.2000">
    <property type="entry name" value="Glycogen Phosphorylase B"/>
    <property type="match status" value="2"/>
</dbReference>
<dbReference type="PANTHER" id="PTHR45947:SF13">
    <property type="entry name" value="TRANSFERASE"/>
    <property type="match status" value="1"/>
</dbReference>
<dbReference type="Proteomes" id="UP000239736">
    <property type="component" value="Unassembled WGS sequence"/>
</dbReference>
<dbReference type="CDD" id="cd03823">
    <property type="entry name" value="GT4_ExpE7-like"/>
    <property type="match status" value="1"/>
</dbReference>
<name>A0A2S5JEJ3_9RHOB</name>
<dbReference type="InterPro" id="IPR050194">
    <property type="entry name" value="Glycosyltransferase_grp1"/>
</dbReference>
<comment type="caution">
    <text evidence="2">The sequence shown here is derived from an EMBL/GenBank/DDBJ whole genome shotgun (WGS) entry which is preliminary data.</text>
</comment>
<evidence type="ECO:0000313" key="3">
    <source>
        <dbReference type="Proteomes" id="UP000239736"/>
    </source>
</evidence>
<feature type="domain" description="Glycosyltransferase subfamily 4-like N-terminal" evidence="1">
    <location>
        <begin position="20"/>
        <end position="216"/>
    </location>
</feature>
<proteinExistence type="predicted"/>
<dbReference type="Pfam" id="PF13692">
    <property type="entry name" value="Glyco_trans_1_4"/>
    <property type="match status" value="1"/>
</dbReference>
<dbReference type="SUPFAM" id="SSF53756">
    <property type="entry name" value="UDP-Glycosyltransferase/glycogen phosphorylase"/>
    <property type="match status" value="1"/>
</dbReference>
<dbReference type="EMBL" id="PRDS01000008">
    <property type="protein sequence ID" value="PPB79942.1"/>
    <property type="molecule type" value="Genomic_DNA"/>
</dbReference>
<protein>
    <submittedName>
        <fullName evidence="2">Glycosyltransferase involved in cell wall biosynthesis</fullName>
    </submittedName>
</protein>
<accession>A0A2S5JEJ3</accession>
<dbReference type="RefSeq" id="WP_104072146.1">
    <property type="nucleotide sequence ID" value="NZ_PRDS01000008.1"/>
</dbReference>
<gene>
    <name evidence="2" type="ORF">LV82_02499</name>
</gene>
<sequence>MTNPTPHILVVNVFFAPYTYGGATHVAEQVAINLVNRHRFRVSAFSAMSRPEFSPYSVLTTEKNGIVNHIVNLPAHRHSKEQFSNQNVRKAFSEVVRDINPDVIHFHCVQDLGADLLSAARELGKEIILSIHDFWWLCERQFMIKADGTYCAQDPIRVEACAGCVKDMRETIGRLEFLKTQATHAAIVTYPSHFSKSLYERSGFFPRKGVVLRNGIIPPSSDFFTKQARRRELDPRLVFGYVGGPSPIKGWPIIQDTFRRLKRKNFKGILVDASLDQSWYSPNAYAGMSGEWSVRKRYDSITIDDFYAEIDVLLFPSQWKETFGLTIREALSRGVYVVQTDGGGTIEHEGTDRTSLLQIGEGSEKLERIVLDLLENPDTVRIEPLNVHSFAEQADELVDIIKHLGAL</sequence>
<dbReference type="OrthoDB" id="9801573at2"/>
<dbReference type="Pfam" id="PF13439">
    <property type="entry name" value="Glyco_transf_4"/>
    <property type="match status" value="1"/>
</dbReference>
<keyword evidence="3" id="KW-1185">Reference proteome</keyword>
<evidence type="ECO:0000259" key="1">
    <source>
        <dbReference type="Pfam" id="PF13439"/>
    </source>
</evidence>
<organism evidence="2 3">
    <name type="scientific">Albidovulum inexpectatum</name>
    <dbReference type="NCBI Taxonomy" id="196587"/>
    <lineage>
        <taxon>Bacteria</taxon>
        <taxon>Pseudomonadati</taxon>
        <taxon>Pseudomonadota</taxon>
        <taxon>Alphaproteobacteria</taxon>
        <taxon>Rhodobacterales</taxon>
        <taxon>Paracoccaceae</taxon>
        <taxon>Albidovulum</taxon>
    </lineage>
</organism>
<dbReference type="AlphaFoldDB" id="A0A2S5JEJ3"/>
<evidence type="ECO:0000313" key="2">
    <source>
        <dbReference type="EMBL" id="PPB79942.1"/>
    </source>
</evidence>
<reference evidence="2 3" key="1">
    <citation type="submission" date="2018-01" db="EMBL/GenBank/DDBJ databases">
        <title>Genomic Encyclopedia of Archaeal and Bacterial Type Strains, Phase II (KMG-II): from individual species to whole genera.</title>
        <authorList>
            <person name="Goeker M."/>
        </authorList>
    </citation>
    <scope>NUCLEOTIDE SEQUENCE [LARGE SCALE GENOMIC DNA]</scope>
    <source>
        <strain evidence="2 3">DSM 12048</strain>
    </source>
</reference>
<keyword evidence="2" id="KW-0808">Transferase</keyword>
<dbReference type="InterPro" id="IPR028098">
    <property type="entry name" value="Glyco_trans_4-like_N"/>
</dbReference>
<dbReference type="PANTHER" id="PTHR45947">
    <property type="entry name" value="SULFOQUINOVOSYL TRANSFERASE SQD2"/>
    <property type="match status" value="1"/>
</dbReference>